<feature type="domain" description="Polysaccharide export protein N-terminal" evidence="3">
    <location>
        <begin position="36"/>
        <end position="111"/>
    </location>
</feature>
<dbReference type="InterPro" id="IPR049712">
    <property type="entry name" value="Poly_export"/>
</dbReference>
<sequence length="190" mass="20298">MTKRIAMACTTACAAALWLTGCSADIAQTPAGAAPAAPYVYRLAPDDRLRINVYNEPGVTGEYAVNSEGDISFPLVGMIKAQGQTLGEFSAALTQTLQARYFKNAHLVVDLVASRPIYVLGEVNKAGQFPYQSGMTVLGAVATAGGFTYRANQKTVMIRHTGQAAEAREPLTADVIVQPGDTVRIRERNF</sequence>
<evidence type="ECO:0000313" key="6">
    <source>
        <dbReference type="EMBL" id="VVT26409.1"/>
    </source>
</evidence>
<dbReference type="InterPro" id="IPR003715">
    <property type="entry name" value="Poly_export_N"/>
</dbReference>
<dbReference type="Proteomes" id="UP000244189">
    <property type="component" value="Unassembled WGS sequence"/>
</dbReference>
<reference evidence="6 8" key="2">
    <citation type="submission" date="2019-09" db="EMBL/GenBank/DDBJ databases">
        <authorList>
            <person name="Dittami M. S."/>
        </authorList>
    </citation>
    <scope>NUCLEOTIDE SEQUENCE [LARGE SCALE GENOMIC DNA]</scope>
    <source>
        <strain evidence="6">SPHINGO391</strain>
    </source>
</reference>
<keyword evidence="1 2" id="KW-0732">Signal</keyword>
<feature type="signal peptide" evidence="2">
    <location>
        <begin position="1"/>
        <end position="27"/>
    </location>
</feature>
<dbReference type="Pfam" id="PF10531">
    <property type="entry name" value="SLBB"/>
    <property type="match status" value="1"/>
</dbReference>
<name>A0A2T5GM08_9SPHN</name>
<accession>A0A2T5GM08</accession>
<dbReference type="Gene3D" id="3.10.560.10">
    <property type="entry name" value="Outer membrane lipoprotein wza domain like"/>
    <property type="match status" value="1"/>
</dbReference>
<dbReference type="AlphaFoldDB" id="A0A2T5GM08"/>
<evidence type="ECO:0000259" key="3">
    <source>
        <dbReference type="Pfam" id="PF02563"/>
    </source>
</evidence>
<keyword evidence="7" id="KW-1185">Reference proteome</keyword>
<dbReference type="PANTHER" id="PTHR33619">
    <property type="entry name" value="POLYSACCHARIDE EXPORT PROTEIN GFCE-RELATED"/>
    <property type="match status" value="1"/>
</dbReference>
<evidence type="ECO:0000313" key="7">
    <source>
        <dbReference type="Proteomes" id="UP000244189"/>
    </source>
</evidence>
<dbReference type="PROSITE" id="PS51257">
    <property type="entry name" value="PROKAR_LIPOPROTEIN"/>
    <property type="match status" value="1"/>
</dbReference>
<dbReference type="RefSeq" id="WP_082445267.1">
    <property type="nucleotide sequence ID" value="NZ_JAPZPS010000002.1"/>
</dbReference>
<dbReference type="PANTHER" id="PTHR33619:SF3">
    <property type="entry name" value="POLYSACCHARIDE EXPORT PROTEIN GFCE-RELATED"/>
    <property type="match status" value="1"/>
</dbReference>
<protein>
    <submittedName>
        <fullName evidence="6">Polysaccharide biosynthesis protein</fullName>
    </submittedName>
    <submittedName>
        <fullName evidence="5">Polysaccharide export outer membrane protein</fullName>
    </submittedName>
</protein>
<evidence type="ECO:0000313" key="5">
    <source>
        <dbReference type="EMBL" id="PTQ60361.1"/>
    </source>
</evidence>
<proteinExistence type="predicted"/>
<feature type="chain" id="PRO_5044580780" evidence="2">
    <location>
        <begin position="28"/>
        <end position="190"/>
    </location>
</feature>
<dbReference type="Proteomes" id="UP000326857">
    <property type="component" value="Unassembled WGS sequence"/>
</dbReference>
<accession>A0A5E8ABW3</accession>
<dbReference type="GO" id="GO:0015159">
    <property type="term" value="F:polysaccharide transmembrane transporter activity"/>
    <property type="evidence" value="ECO:0007669"/>
    <property type="project" value="InterPro"/>
</dbReference>
<feature type="domain" description="Soluble ligand binding" evidence="4">
    <location>
        <begin position="117"/>
        <end position="158"/>
    </location>
</feature>
<dbReference type="InterPro" id="IPR019554">
    <property type="entry name" value="Soluble_ligand-bd"/>
</dbReference>
<evidence type="ECO:0000256" key="2">
    <source>
        <dbReference type="SAM" id="SignalP"/>
    </source>
</evidence>
<dbReference type="Gene3D" id="3.30.1950.10">
    <property type="entry name" value="wza like domain"/>
    <property type="match status" value="1"/>
</dbReference>
<organism evidence="5 7">
    <name type="scientific">Sphingomonas aurantiaca</name>
    <dbReference type="NCBI Taxonomy" id="185949"/>
    <lineage>
        <taxon>Bacteria</taxon>
        <taxon>Pseudomonadati</taxon>
        <taxon>Pseudomonadota</taxon>
        <taxon>Alphaproteobacteria</taxon>
        <taxon>Sphingomonadales</taxon>
        <taxon>Sphingomonadaceae</taxon>
        <taxon>Sphingomonas</taxon>
    </lineage>
</organism>
<evidence type="ECO:0000259" key="4">
    <source>
        <dbReference type="Pfam" id="PF10531"/>
    </source>
</evidence>
<dbReference type="EMBL" id="QAOG01000003">
    <property type="protein sequence ID" value="PTQ60361.1"/>
    <property type="molecule type" value="Genomic_DNA"/>
</dbReference>
<evidence type="ECO:0000256" key="1">
    <source>
        <dbReference type="ARBA" id="ARBA00022729"/>
    </source>
</evidence>
<dbReference type="EMBL" id="CABVLI010000044">
    <property type="protein sequence ID" value="VVT26409.1"/>
    <property type="molecule type" value="Genomic_DNA"/>
</dbReference>
<dbReference type="Pfam" id="PF02563">
    <property type="entry name" value="Poly_export"/>
    <property type="match status" value="1"/>
</dbReference>
<gene>
    <name evidence="5" type="ORF">C8J26_2073</name>
    <name evidence="6" type="ORF">SPHINGO391_490145</name>
</gene>
<evidence type="ECO:0000313" key="8">
    <source>
        <dbReference type="Proteomes" id="UP000326857"/>
    </source>
</evidence>
<reference evidence="5 7" key="1">
    <citation type="submission" date="2018-04" db="EMBL/GenBank/DDBJ databases">
        <title>Genomic Encyclopedia of Type Strains, Phase III (KMG-III): the genomes of soil and plant-associated and newly described type strains.</title>
        <authorList>
            <person name="Whitman W."/>
        </authorList>
    </citation>
    <scope>NUCLEOTIDE SEQUENCE [LARGE SCALE GENOMIC DNA]</scope>
    <source>
        <strain evidence="5 7">MA101b</strain>
    </source>
</reference>